<dbReference type="GO" id="GO:0007034">
    <property type="term" value="P:vacuolar transport"/>
    <property type="evidence" value="ECO:0007669"/>
    <property type="project" value="TreeGrafter"/>
</dbReference>
<proteinExistence type="predicted"/>
<dbReference type="Proteomes" id="UP000604046">
    <property type="component" value="Unassembled WGS sequence"/>
</dbReference>
<comment type="caution">
    <text evidence="1">The sequence shown here is derived from an EMBL/GenBank/DDBJ whole genome shotgun (WGS) entry which is preliminary data.</text>
</comment>
<dbReference type="GO" id="GO:0016197">
    <property type="term" value="P:endosomal transport"/>
    <property type="evidence" value="ECO:0007669"/>
    <property type="project" value="TreeGrafter"/>
</dbReference>
<dbReference type="GO" id="GO:1901096">
    <property type="term" value="P:regulation of autophagosome maturation"/>
    <property type="evidence" value="ECO:0007669"/>
    <property type="project" value="TreeGrafter"/>
</dbReference>
<dbReference type="GO" id="GO:0005770">
    <property type="term" value="C:late endosome"/>
    <property type="evidence" value="ECO:0007669"/>
    <property type="project" value="TreeGrafter"/>
</dbReference>
<dbReference type="EMBL" id="CAJNDS010002701">
    <property type="protein sequence ID" value="CAE7568153.1"/>
    <property type="molecule type" value="Genomic_DNA"/>
</dbReference>
<dbReference type="OrthoDB" id="436239at2759"/>
<evidence type="ECO:0000313" key="2">
    <source>
        <dbReference type="Proteomes" id="UP000604046"/>
    </source>
</evidence>
<dbReference type="InterPro" id="IPR039272">
    <property type="entry name" value="CLEC16A/TT9"/>
</dbReference>
<dbReference type="PANTHER" id="PTHR21481:SF0">
    <property type="entry name" value="PROTEIN CLEC16A"/>
    <property type="match status" value="1"/>
</dbReference>
<protein>
    <submittedName>
        <fullName evidence="1">MKK3 protein</fullName>
    </submittedName>
</protein>
<reference evidence="1" key="1">
    <citation type="submission" date="2021-02" db="EMBL/GenBank/DDBJ databases">
        <authorList>
            <person name="Dougan E. K."/>
            <person name="Rhodes N."/>
            <person name="Thang M."/>
            <person name="Chan C."/>
        </authorList>
    </citation>
    <scope>NUCLEOTIDE SEQUENCE</scope>
</reference>
<dbReference type="GO" id="GO:0005794">
    <property type="term" value="C:Golgi apparatus"/>
    <property type="evidence" value="ECO:0007669"/>
    <property type="project" value="TreeGrafter"/>
</dbReference>
<accession>A0A812UGL6</accession>
<keyword evidence="2" id="KW-1185">Reference proteome</keyword>
<dbReference type="PANTHER" id="PTHR21481">
    <property type="entry name" value="PROTEIN CLEC16A"/>
    <property type="match status" value="1"/>
</dbReference>
<sequence length="588" mass="63371">MSAPQGIELLVTGLLAYETLERVRVQLFQTLPLGSQYISQFFACHGYATVTVTANSLVDAVDVLDVQCSSASSEARPATGHRILEGGAYNKLLRGQPELPTDDSLAFYVHIVKHLAMRVTAETAERLLMPAALEVADAEDQATVLPVLKEAARFIMHPENLASTSARVACLRILQVKDPRVRAAAVEVLEDDLLPRLVDALRSIWVAVAVAAREQDASAFKAATNSEEDILEFVAELLGLGLPWVTQAIADQIFAALLLPQLLILAVRHQEEVQPQYVRPCMADSPKPPPVLPVPSLLHLYQDFVSPWASPKASPVHHGQEEMPEAEDVPDDLDEALALRRGPGSRFALVCGLTPALFAGVCVCRRVVFFGFFSSLAILYSSPSRLLCVSHLPNTVHPAPWSVIPSRQHWNLLEADASGQDGRPEGKRLGRQMSRDDAGSAVPCLIAGIMVPIIQLLLWPVGALPCHATMSLPHISGGSCGFGAEEGACLHALECARVRETGDGASPSCHRHVTIAMRQALGTATWREAGRGAEMLQDIAGIPVMQSRSAAIACEVCHGFANLSAGHSLEDTGEAWQALRCHPPKHHP</sequence>
<organism evidence="1 2">
    <name type="scientific">Symbiodinium natans</name>
    <dbReference type="NCBI Taxonomy" id="878477"/>
    <lineage>
        <taxon>Eukaryota</taxon>
        <taxon>Sar</taxon>
        <taxon>Alveolata</taxon>
        <taxon>Dinophyceae</taxon>
        <taxon>Suessiales</taxon>
        <taxon>Symbiodiniaceae</taxon>
        <taxon>Symbiodinium</taxon>
    </lineage>
</organism>
<gene>
    <name evidence="1" type="primary">MKK3</name>
    <name evidence="1" type="ORF">SNAT2548_LOCUS32264</name>
</gene>
<name>A0A812UGL6_9DINO</name>
<evidence type="ECO:0000313" key="1">
    <source>
        <dbReference type="EMBL" id="CAE7568153.1"/>
    </source>
</evidence>
<dbReference type="AlphaFoldDB" id="A0A812UGL6"/>